<dbReference type="Gene3D" id="3.30.420.10">
    <property type="entry name" value="Ribonuclease H-like superfamily/Ribonuclease H"/>
    <property type="match status" value="1"/>
</dbReference>
<dbReference type="RefSeq" id="XP_071920661.1">
    <property type="nucleotide sequence ID" value="XM_072064560.1"/>
</dbReference>
<evidence type="ECO:0000259" key="1">
    <source>
        <dbReference type="Pfam" id="PF13456"/>
    </source>
</evidence>
<dbReference type="PANTHER" id="PTHR47723:SF23">
    <property type="entry name" value="REVERSE TRANSCRIPTASE-LIKE PROTEIN"/>
    <property type="match status" value="1"/>
</dbReference>
<evidence type="ECO:0000313" key="3">
    <source>
        <dbReference type="RefSeq" id="XP_071920661.1"/>
    </source>
</evidence>
<dbReference type="PANTHER" id="PTHR47723">
    <property type="entry name" value="OS05G0353850 PROTEIN"/>
    <property type="match status" value="1"/>
</dbReference>
<dbReference type="GeneID" id="140014150"/>
<gene>
    <name evidence="3" type="primary">LOC140014150</name>
</gene>
<organism evidence="2 3">
    <name type="scientific">Coffea arabica</name>
    <name type="common">Arabian coffee</name>
    <dbReference type="NCBI Taxonomy" id="13443"/>
    <lineage>
        <taxon>Eukaryota</taxon>
        <taxon>Viridiplantae</taxon>
        <taxon>Streptophyta</taxon>
        <taxon>Embryophyta</taxon>
        <taxon>Tracheophyta</taxon>
        <taxon>Spermatophyta</taxon>
        <taxon>Magnoliopsida</taxon>
        <taxon>eudicotyledons</taxon>
        <taxon>Gunneridae</taxon>
        <taxon>Pentapetalae</taxon>
        <taxon>asterids</taxon>
        <taxon>lamiids</taxon>
        <taxon>Gentianales</taxon>
        <taxon>Rubiaceae</taxon>
        <taxon>Ixoroideae</taxon>
        <taxon>Gardenieae complex</taxon>
        <taxon>Bertiereae - Coffeeae clade</taxon>
        <taxon>Coffeeae</taxon>
        <taxon>Coffea</taxon>
    </lineage>
</organism>
<dbReference type="Pfam" id="PF13456">
    <property type="entry name" value="RVT_3"/>
    <property type="match status" value="1"/>
</dbReference>
<protein>
    <recommendedName>
        <fullName evidence="1">RNase H type-1 domain-containing protein</fullName>
    </recommendedName>
</protein>
<reference evidence="3" key="1">
    <citation type="submission" date="2025-08" db="UniProtKB">
        <authorList>
            <consortium name="RefSeq"/>
        </authorList>
    </citation>
    <scope>IDENTIFICATION</scope>
    <source>
        <tissue evidence="3">Leaves</tissue>
    </source>
</reference>
<name>A0ABM4VMA2_COFAR</name>
<dbReference type="SUPFAM" id="SSF53098">
    <property type="entry name" value="Ribonuclease H-like"/>
    <property type="match status" value="1"/>
</dbReference>
<dbReference type="CDD" id="cd06222">
    <property type="entry name" value="RNase_H_like"/>
    <property type="match status" value="1"/>
</dbReference>
<feature type="domain" description="RNase H type-1" evidence="1">
    <location>
        <begin position="125"/>
        <end position="238"/>
    </location>
</feature>
<dbReference type="InterPro" id="IPR036397">
    <property type="entry name" value="RNaseH_sf"/>
</dbReference>
<evidence type="ECO:0000313" key="2">
    <source>
        <dbReference type="Proteomes" id="UP001652660"/>
    </source>
</evidence>
<proteinExistence type="predicted"/>
<keyword evidence="2" id="KW-1185">Reference proteome</keyword>
<dbReference type="InterPro" id="IPR012337">
    <property type="entry name" value="RNaseH-like_sf"/>
</dbReference>
<dbReference type="InterPro" id="IPR002156">
    <property type="entry name" value="RNaseH_domain"/>
</dbReference>
<dbReference type="InterPro" id="IPR044730">
    <property type="entry name" value="RNase_H-like_dom_plant"/>
</dbReference>
<sequence>MVLQMMRPVAYVSCILKLFTTYSFTAFIVRGVEPKGLLRKLSFCAAVYFIWQERNNRLFQQGSKPPTALAQTIIDHVQKGRNCEVKDNLSNRFLAAKWGLQAAFFHPTIFWCKWEAPKPGIKWLNCDGSIRGDIGGEGFVLRDENGDILAARSIGVCADSILIHELEAIKEALVFAKLKGWKRIEIRTNSKLAADILNSKSDCPWRALVAYYDIKDLISCFKELTIYFVYCQCNQVVDFMISYLNRVDKVIFDSKFPANLL</sequence>
<accession>A0ABM4VMA2</accession>
<dbReference type="InterPro" id="IPR053151">
    <property type="entry name" value="RNase_H-like"/>
</dbReference>
<dbReference type="Proteomes" id="UP001652660">
    <property type="component" value="Chromosome 9c"/>
</dbReference>